<feature type="domain" description="CBS" evidence="1">
    <location>
        <begin position="32"/>
        <end position="80"/>
    </location>
</feature>
<dbReference type="Pfam" id="PF00571">
    <property type="entry name" value="CBS"/>
    <property type="match status" value="1"/>
</dbReference>
<evidence type="ECO:0000313" key="2">
    <source>
        <dbReference type="EMBL" id="KZP14930.1"/>
    </source>
</evidence>
<proteinExistence type="predicted"/>
<keyword evidence="3" id="KW-1185">Reference proteome</keyword>
<evidence type="ECO:0000313" key="3">
    <source>
        <dbReference type="Proteomes" id="UP000076532"/>
    </source>
</evidence>
<dbReference type="Proteomes" id="UP000076532">
    <property type="component" value="Unassembled WGS sequence"/>
</dbReference>
<dbReference type="SUPFAM" id="SSF54631">
    <property type="entry name" value="CBS-domain pair"/>
    <property type="match status" value="1"/>
</dbReference>
<dbReference type="InterPro" id="IPR046342">
    <property type="entry name" value="CBS_dom_sf"/>
</dbReference>
<dbReference type="PANTHER" id="PTHR42115:SF1">
    <property type="entry name" value="BETA-SYNTHASE (BETA-THIONASE), PUTATIVE (AFU_ORTHOLOGUE AFUA_3G08420)-RELATED"/>
    <property type="match status" value="1"/>
</dbReference>
<dbReference type="Gene3D" id="3.10.580.10">
    <property type="entry name" value="CBS-domain"/>
    <property type="match status" value="1"/>
</dbReference>
<dbReference type="PANTHER" id="PTHR42115">
    <property type="entry name" value="BETA-SYNTHASE (BETA-THIONASE), PUTATIVE (AFU_ORTHOLOGUE AFUA_3G08420)-RELATED"/>
    <property type="match status" value="1"/>
</dbReference>
<dbReference type="InterPro" id="IPR000644">
    <property type="entry name" value="CBS_dom"/>
</dbReference>
<dbReference type="EMBL" id="KV417610">
    <property type="protein sequence ID" value="KZP14930.1"/>
    <property type="molecule type" value="Genomic_DNA"/>
</dbReference>
<dbReference type="OrthoDB" id="2536440at2759"/>
<dbReference type="AlphaFoldDB" id="A0A166DPD0"/>
<dbReference type="STRING" id="436010.A0A166DPD0"/>
<accession>A0A166DPD0</accession>
<evidence type="ECO:0000259" key="1">
    <source>
        <dbReference type="Pfam" id="PF00571"/>
    </source>
</evidence>
<name>A0A166DPD0_9AGAM</name>
<protein>
    <recommendedName>
        <fullName evidence="1">CBS domain-containing protein</fullName>
    </recommendedName>
</protein>
<organism evidence="2 3">
    <name type="scientific">Athelia psychrophila</name>
    <dbReference type="NCBI Taxonomy" id="1759441"/>
    <lineage>
        <taxon>Eukaryota</taxon>
        <taxon>Fungi</taxon>
        <taxon>Dikarya</taxon>
        <taxon>Basidiomycota</taxon>
        <taxon>Agaricomycotina</taxon>
        <taxon>Agaricomycetes</taxon>
        <taxon>Agaricomycetidae</taxon>
        <taxon>Atheliales</taxon>
        <taxon>Atheliaceae</taxon>
        <taxon>Athelia</taxon>
    </lineage>
</organism>
<reference evidence="2 3" key="1">
    <citation type="journal article" date="2016" name="Mol. Biol. Evol.">
        <title>Comparative Genomics of Early-Diverging Mushroom-Forming Fungi Provides Insights into the Origins of Lignocellulose Decay Capabilities.</title>
        <authorList>
            <person name="Nagy L.G."/>
            <person name="Riley R."/>
            <person name="Tritt A."/>
            <person name="Adam C."/>
            <person name="Daum C."/>
            <person name="Floudas D."/>
            <person name="Sun H."/>
            <person name="Yadav J.S."/>
            <person name="Pangilinan J."/>
            <person name="Larsson K.H."/>
            <person name="Matsuura K."/>
            <person name="Barry K."/>
            <person name="Labutti K."/>
            <person name="Kuo R."/>
            <person name="Ohm R.A."/>
            <person name="Bhattacharya S.S."/>
            <person name="Shirouzu T."/>
            <person name="Yoshinaga Y."/>
            <person name="Martin F.M."/>
            <person name="Grigoriev I.V."/>
            <person name="Hibbett D.S."/>
        </authorList>
    </citation>
    <scope>NUCLEOTIDE SEQUENCE [LARGE SCALE GENOMIC DNA]</scope>
    <source>
        <strain evidence="2 3">CBS 109695</strain>
    </source>
</reference>
<sequence length="162" mass="18184">MATTSIAQPTASTFSTLPHDKSLPDKYRGAVVEDLQLPPAFALPREEPIGAAIELAYDRDFSHIPVLTENRRPLGYIDVASLKSKWEAGQANPDDKVYQYMVKFQRRASQPYSVITPDTPLAELESFLHENIFAIITDYDRKFVLGVATLHDLETFVSRRGS</sequence>
<gene>
    <name evidence="2" type="ORF">FIBSPDRAFT_867731</name>
</gene>